<dbReference type="EMBL" id="GBRH01240684">
    <property type="protein sequence ID" value="JAD57211.1"/>
    <property type="molecule type" value="Transcribed_RNA"/>
</dbReference>
<feature type="region of interest" description="Disordered" evidence="1">
    <location>
        <begin position="15"/>
        <end position="39"/>
    </location>
</feature>
<reference evidence="2" key="1">
    <citation type="submission" date="2014-09" db="EMBL/GenBank/DDBJ databases">
        <authorList>
            <person name="Magalhaes I.L.F."/>
            <person name="Oliveira U."/>
            <person name="Santos F.R."/>
            <person name="Vidigal T.H.D.A."/>
            <person name="Brescovit A.D."/>
            <person name="Santos A.J."/>
        </authorList>
    </citation>
    <scope>NUCLEOTIDE SEQUENCE</scope>
    <source>
        <tissue evidence="2">Shoot tissue taken approximately 20 cm above the soil surface</tissue>
    </source>
</reference>
<proteinExistence type="predicted"/>
<name>A0A0A9B1H1_ARUDO</name>
<sequence>MMVVPIRCSPKVGGLAAAGGGARESGVHGGATRSPAAEP</sequence>
<accession>A0A0A9B1H1</accession>
<evidence type="ECO:0000313" key="2">
    <source>
        <dbReference type="EMBL" id="JAD57211.1"/>
    </source>
</evidence>
<evidence type="ECO:0000256" key="1">
    <source>
        <dbReference type="SAM" id="MobiDB-lite"/>
    </source>
</evidence>
<feature type="compositionally biased region" description="Gly residues" evidence="1">
    <location>
        <begin position="16"/>
        <end position="29"/>
    </location>
</feature>
<protein>
    <submittedName>
        <fullName evidence="2">Uncharacterized protein</fullName>
    </submittedName>
</protein>
<reference evidence="2" key="2">
    <citation type="journal article" date="2015" name="Data Brief">
        <title>Shoot transcriptome of the giant reed, Arundo donax.</title>
        <authorList>
            <person name="Barrero R.A."/>
            <person name="Guerrero F.D."/>
            <person name="Moolhuijzen P."/>
            <person name="Goolsby J.A."/>
            <person name="Tidwell J."/>
            <person name="Bellgard S.E."/>
            <person name="Bellgard M.I."/>
        </authorList>
    </citation>
    <scope>NUCLEOTIDE SEQUENCE</scope>
    <source>
        <tissue evidence="2">Shoot tissue taken approximately 20 cm above the soil surface</tissue>
    </source>
</reference>
<organism evidence="2">
    <name type="scientific">Arundo donax</name>
    <name type="common">Giant reed</name>
    <name type="synonym">Donax arundinaceus</name>
    <dbReference type="NCBI Taxonomy" id="35708"/>
    <lineage>
        <taxon>Eukaryota</taxon>
        <taxon>Viridiplantae</taxon>
        <taxon>Streptophyta</taxon>
        <taxon>Embryophyta</taxon>
        <taxon>Tracheophyta</taxon>
        <taxon>Spermatophyta</taxon>
        <taxon>Magnoliopsida</taxon>
        <taxon>Liliopsida</taxon>
        <taxon>Poales</taxon>
        <taxon>Poaceae</taxon>
        <taxon>PACMAD clade</taxon>
        <taxon>Arundinoideae</taxon>
        <taxon>Arundineae</taxon>
        <taxon>Arundo</taxon>
    </lineage>
</organism>
<dbReference type="AlphaFoldDB" id="A0A0A9B1H1"/>